<geneLocation type="plasmid" evidence="6 9">
    <name>pSA1</name>
</geneLocation>
<reference evidence="7 8" key="1">
    <citation type="submission" date="2014-03" db="EMBL/GenBank/DDBJ databases">
        <title>Whole genome sequence of Novosphingobium resinovorum KF1.</title>
        <authorList>
            <person name="Gan H.M."/>
            <person name="Gan H.Y."/>
            <person name="Chew T.H."/>
            <person name="Savka M.A."/>
        </authorList>
    </citation>
    <scope>NUCLEOTIDE SEQUENCE [LARGE SCALE GENOMIC DNA]</scope>
    <source>
        <strain evidence="7 8">KF1</strain>
    </source>
</reference>
<keyword evidence="6" id="KW-0614">Plasmid</keyword>
<organism evidence="7 8">
    <name type="scientific">Novosphingobium resinovorum</name>
    <dbReference type="NCBI Taxonomy" id="158500"/>
    <lineage>
        <taxon>Bacteria</taxon>
        <taxon>Pseudomonadati</taxon>
        <taxon>Pseudomonadota</taxon>
        <taxon>Alphaproteobacteria</taxon>
        <taxon>Sphingomonadales</taxon>
        <taxon>Sphingomonadaceae</taxon>
        <taxon>Novosphingobium</taxon>
    </lineage>
</organism>
<dbReference type="OrthoDB" id="7939625at2"/>
<protein>
    <submittedName>
        <fullName evidence="6 7">Transcriptional regulator</fullName>
    </submittedName>
</protein>
<dbReference type="RefSeq" id="WP_008832368.1">
    <property type="nucleotide sequence ID" value="NZ_CP017076.1"/>
</dbReference>
<reference evidence="9" key="3">
    <citation type="journal article" date="2017" name="J. Biotechnol.">
        <title>Complete genome sequence of Novosphingobium resinovorum SA1, a versatile xenobiotic-degrading bacterium capable of utilizing sulfanilic acid.</title>
        <authorList>
            <person name="Hegedus B."/>
            <person name="Kos P.B."/>
            <person name="Balint B."/>
            <person name="Maroti G."/>
            <person name="Gan H.M."/>
            <person name="Perei K."/>
            <person name="Rakhely G."/>
        </authorList>
    </citation>
    <scope>NUCLEOTIDE SEQUENCE [LARGE SCALE GENOMIC DNA]</scope>
    <source>
        <strain evidence="9">SA1</strain>
    </source>
</reference>
<dbReference type="eggNOG" id="COG1609">
    <property type="taxonomic scope" value="Bacteria"/>
</dbReference>
<reference evidence="6" key="2">
    <citation type="submission" date="2016-08" db="EMBL/GenBank/DDBJ databases">
        <authorList>
            <person name="Seilhamer J.J."/>
        </authorList>
    </citation>
    <scope>NUCLEOTIDE SEQUENCE [LARGE SCALE GENOMIC DNA]</scope>
    <source>
        <strain evidence="6">SA1</strain>
        <plasmid evidence="6">pSA1</plasmid>
    </source>
</reference>
<dbReference type="PANTHER" id="PTHR30146:SF151">
    <property type="entry name" value="HTH-TYPE TRANSCRIPTIONAL REPRESSOR CYTR"/>
    <property type="match status" value="1"/>
</dbReference>
<dbReference type="PANTHER" id="PTHR30146">
    <property type="entry name" value="LACI-RELATED TRANSCRIPTIONAL REPRESSOR"/>
    <property type="match status" value="1"/>
</dbReference>
<sequence>MANIKDIARVAGVSVATVSRALSTPSLVRPATIERIEAAIADLNYEPNHLAAGLRRQRSDNVIVAVPSIYNPFTSAFVEGIENVARANKMRVLLGITEGDVDALNKFTSMIAGKQADGLILLEKNLPDIVLNPPAKSKLPPMVAACEYPPDLNLPRVRTDNHEASALIVGHLAELGHQRIAAITGPLDQFMSMDRLSGYKLGLLRARIEFDEALVARGDFSLQSGYDAMVRLLDSGAEFTAVACANDEMAMGAMSALHQRGISVPDEMSVAGFDDLRFGAFAIPPLTTVHIPTVEIGEAAMRLMLDSLLQQDHEGPAREVVLPHRLIVRQSTAAPRKKRKKA</sequence>
<dbReference type="EMBL" id="CP017076">
    <property type="protein sequence ID" value="AOR79050.1"/>
    <property type="molecule type" value="Genomic_DNA"/>
</dbReference>
<feature type="domain" description="HTH lacI-type" evidence="5">
    <location>
        <begin position="2"/>
        <end position="56"/>
    </location>
</feature>
<dbReference type="InterPro" id="IPR046335">
    <property type="entry name" value="LacI/GalR-like_sensor"/>
</dbReference>
<evidence type="ECO:0000256" key="4">
    <source>
        <dbReference type="ARBA" id="ARBA00023163"/>
    </source>
</evidence>
<dbReference type="KEGG" id="nre:BES08_19330"/>
<evidence type="ECO:0000313" key="9">
    <source>
        <dbReference type="Proteomes" id="UP000094626"/>
    </source>
</evidence>
<dbReference type="SUPFAM" id="SSF53822">
    <property type="entry name" value="Periplasmic binding protein-like I"/>
    <property type="match status" value="1"/>
</dbReference>
<dbReference type="PATRIC" id="fig|158500.4.peg.1719"/>
<dbReference type="AlphaFoldDB" id="A0A031K0P2"/>
<dbReference type="EMBL" id="JFYZ01000005">
    <property type="protein sequence ID" value="EZP82754.1"/>
    <property type="molecule type" value="Genomic_DNA"/>
</dbReference>
<evidence type="ECO:0000313" key="7">
    <source>
        <dbReference type="EMBL" id="EZP82754.1"/>
    </source>
</evidence>
<evidence type="ECO:0000313" key="8">
    <source>
        <dbReference type="Proteomes" id="UP000024329"/>
    </source>
</evidence>
<dbReference type="CDD" id="cd01392">
    <property type="entry name" value="HTH_LacI"/>
    <property type="match status" value="1"/>
</dbReference>
<dbReference type="Pfam" id="PF13377">
    <property type="entry name" value="Peripla_BP_3"/>
    <property type="match status" value="1"/>
</dbReference>
<dbReference type="Proteomes" id="UP000094626">
    <property type="component" value="Plasmid pSA1"/>
</dbReference>
<dbReference type="SUPFAM" id="SSF47413">
    <property type="entry name" value="lambda repressor-like DNA-binding domains"/>
    <property type="match status" value="1"/>
</dbReference>
<dbReference type="InterPro" id="IPR028082">
    <property type="entry name" value="Peripla_BP_I"/>
</dbReference>
<dbReference type="Gene3D" id="3.40.50.2300">
    <property type="match status" value="2"/>
</dbReference>
<dbReference type="PRINTS" id="PR00036">
    <property type="entry name" value="HTHLACI"/>
</dbReference>
<evidence type="ECO:0000256" key="3">
    <source>
        <dbReference type="ARBA" id="ARBA00023125"/>
    </source>
</evidence>
<proteinExistence type="predicted"/>
<dbReference type="GO" id="GO:0000976">
    <property type="term" value="F:transcription cis-regulatory region binding"/>
    <property type="evidence" value="ECO:0007669"/>
    <property type="project" value="TreeGrafter"/>
</dbReference>
<gene>
    <name evidence="6" type="ORF">BES08_19330</name>
    <name evidence="7" type="ORF">BV97_01678</name>
</gene>
<evidence type="ECO:0000259" key="5">
    <source>
        <dbReference type="PROSITE" id="PS50932"/>
    </source>
</evidence>
<evidence type="ECO:0000256" key="1">
    <source>
        <dbReference type="ARBA" id="ARBA00022491"/>
    </source>
</evidence>
<dbReference type="PROSITE" id="PS00356">
    <property type="entry name" value="HTH_LACI_1"/>
    <property type="match status" value="1"/>
</dbReference>
<dbReference type="GO" id="GO:0003700">
    <property type="term" value="F:DNA-binding transcription factor activity"/>
    <property type="evidence" value="ECO:0007669"/>
    <property type="project" value="TreeGrafter"/>
</dbReference>
<dbReference type="Pfam" id="PF00356">
    <property type="entry name" value="LacI"/>
    <property type="match status" value="1"/>
</dbReference>
<dbReference type="Gene3D" id="1.10.260.40">
    <property type="entry name" value="lambda repressor-like DNA-binding domains"/>
    <property type="match status" value="1"/>
</dbReference>
<keyword evidence="3 7" id="KW-0238">DNA-binding</keyword>
<evidence type="ECO:0000256" key="2">
    <source>
        <dbReference type="ARBA" id="ARBA00023015"/>
    </source>
</evidence>
<keyword evidence="9" id="KW-1185">Reference proteome</keyword>
<dbReference type="InterPro" id="IPR000843">
    <property type="entry name" value="HTH_LacI"/>
</dbReference>
<evidence type="ECO:0000313" key="6">
    <source>
        <dbReference type="EMBL" id="AOR79050.1"/>
    </source>
</evidence>
<name>A0A031K0P2_9SPHN</name>
<accession>A0A031K0P2</accession>
<keyword evidence="2" id="KW-0805">Transcription regulation</keyword>
<dbReference type="InterPro" id="IPR010982">
    <property type="entry name" value="Lambda_DNA-bd_dom_sf"/>
</dbReference>
<dbReference type="PROSITE" id="PS50932">
    <property type="entry name" value="HTH_LACI_2"/>
    <property type="match status" value="1"/>
</dbReference>
<dbReference type="SMART" id="SM00354">
    <property type="entry name" value="HTH_LACI"/>
    <property type="match status" value="1"/>
</dbReference>
<keyword evidence="1" id="KW-0678">Repressor</keyword>
<keyword evidence="4" id="KW-0804">Transcription</keyword>
<dbReference type="CDD" id="cd06284">
    <property type="entry name" value="PBP1_LacI-like"/>
    <property type="match status" value="1"/>
</dbReference>
<dbReference type="Proteomes" id="UP000024329">
    <property type="component" value="Unassembled WGS sequence"/>
</dbReference>